<sequence>MHHNLPLELVTEIVHCILTIPEPKETIGQNIKPPWDLIRSFTLSCREFRLIGLALWFRQLYIVSAEDLKTSDSYFPVLKTSWCRHIHCVQEKDRKATHWDLAGFTRLSSLRIDWLCIGVSDIGDGGQPLLKNLESQVKHLDIRGVRHPSPMLLMALVSPFRDLVTLKLDFLRIWCGLCHTCILVRLPSPSPAIISYSNGLGLPYHYSRVLFPLQSLKEVFIRLPDFGPGLPITGLSDKVNDNLWSGECDRCMSLMYEDESFRTVWVARKNGIQPGDLDKWSPYLIPPRLEKVEWKFWRVGNGKEMPFSFEEVDSDEEEDDESEVAEDDEQ</sequence>
<feature type="region of interest" description="Disordered" evidence="1">
    <location>
        <begin position="307"/>
        <end position="330"/>
    </location>
</feature>
<feature type="compositionally biased region" description="Acidic residues" evidence="1">
    <location>
        <begin position="310"/>
        <end position="330"/>
    </location>
</feature>
<organism evidence="2">
    <name type="scientific">Psilocybe cubensis</name>
    <name type="common">Psychedelic mushroom</name>
    <name type="synonym">Stropharia cubensis</name>
    <dbReference type="NCBI Taxonomy" id="181762"/>
    <lineage>
        <taxon>Eukaryota</taxon>
        <taxon>Fungi</taxon>
        <taxon>Dikarya</taxon>
        <taxon>Basidiomycota</taxon>
        <taxon>Agaricomycotina</taxon>
        <taxon>Agaricomycetes</taxon>
        <taxon>Agaricomycetidae</taxon>
        <taxon>Agaricales</taxon>
        <taxon>Agaricineae</taxon>
        <taxon>Strophariaceae</taxon>
        <taxon>Psilocybe</taxon>
    </lineage>
</organism>
<reference evidence="2" key="1">
    <citation type="submission" date="2021-02" db="EMBL/GenBank/DDBJ databases">
        <title>Psilocybe cubensis genome.</title>
        <authorList>
            <person name="Mckernan K.J."/>
            <person name="Crawford S."/>
            <person name="Trippe A."/>
            <person name="Kane L.T."/>
            <person name="Mclaughlin S."/>
        </authorList>
    </citation>
    <scope>NUCLEOTIDE SEQUENCE [LARGE SCALE GENOMIC DNA]</scope>
    <source>
        <strain evidence="2">MGC-MH-2018</strain>
    </source>
</reference>
<evidence type="ECO:0000313" key="2">
    <source>
        <dbReference type="EMBL" id="KAG5167126.1"/>
    </source>
</evidence>
<comment type="caution">
    <text evidence="2">The sequence shown here is derived from an EMBL/GenBank/DDBJ whole genome shotgun (WGS) entry which is preliminary data.</text>
</comment>
<protein>
    <submittedName>
        <fullName evidence="2">Uncharacterized protein</fullName>
    </submittedName>
</protein>
<name>A0A8H7XT75_PSICU</name>
<gene>
    <name evidence="2" type="ORF">JR316_007464</name>
</gene>
<dbReference type="EMBL" id="JAFIQS010000007">
    <property type="protein sequence ID" value="KAG5167126.1"/>
    <property type="molecule type" value="Genomic_DNA"/>
</dbReference>
<evidence type="ECO:0000256" key="1">
    <source>
        <dbReference type="SAM" id="MobiDB-lite"/>
    </source>
</evidence>
<dbReference type="OrthoDB" id="3167300at2759"/>
<proteinExistence type="predicted"/>
<dbReference type="AlphaFoldDB" id="A0A8H7XT75"/>
<accession>A0A8H7XT75</accession>